<feature type="transmembrane region" description="Helical" evidence="1">
    <location>
        <begin position="12"/>
        <end position="33"/>
    </location>
</feature>
<keyword evidence="1" id="KW-1133">Transmembrane helix</keyword>
<protein>
    <submittedName>
        <fullName evidence="2">Uncharacterized protein</fullName>
    </submittedName>
</protein>
<gene>
    <name evidence="2" type="ORF">GCM10008957_27040</name>
</gene>
<dbReference type="RefSeq" id="WP_189091049.1">
    <property type="nucleotide sequence ID" value="NZ_BMQL01000015.1"/>
</dbReference>
<evidence type="ECO:0000256" key="1">
    <source>
        <dbReference type="SAM" id="Phobius"/>
    </source>
</evidence>
<comment type="caution">
    <text evidence="2">The sequence shown here is derived from an EMBL/GenBank/DDBJ whole genome shotgun (WGS) entry which is preliminary data.</text>
</comment>
<evidence type="ECO:0000313" key="2">
    <source>
        <dbReference type="EMBL" id="GGR12711.1"/>
    </source>
</evidence>
<dbReference type="EMBL" id="BMQL01000015">
    <property type="protein sequence ID" value="GGR12711.1"/>
    <property type="molecule type" value="Genomic_DNA"/>
</dbReference>
<dbReference type="AlphaFoldDB" id="A0A918F7J4"/>
<sequence length="472" mass="48698">MQRTLTQGFSLIWALILSAVLMAVTVSLVQIAGRSVRTSGSIARGTLLSVSEQNVLSYSRRLLEANAARLVDALPAPTDSPAPLTAFLQGSVDTWCNRDPDGGGGGRLRVYFTATSCGVARPSDAPLPAATLTPLEGGTVRADFPFVIVAPTAGRSTIRSGTLTAFFGAAPVTSYSLLVPDDLILDGRVSVNGNVHVDGHLTVQQRAQIDGLLSVSNCNVATPLCTGRPEVTVGTSSATVMQLLPSPARPAWSSGQVALGQRGETGAATPGQLVGLTITASDIALGVLGDGSQYIHACSYGVVCLDYVADAQGNLYQGDNQQLLTSHWTGVVNVVSPGGPITLRPQQPDGPSINLPLSVNTTAPVILTGNLTYDLTSCAGNVCSAGGDSQLFSVSAPSIRATAQVQRVHGTLVTNTFTNEGNMTLFGSLDGHPAGSAPLLIQQDARALRGLAAPSVPRLVAQWRGATINASR</sequence>
<keyword evidence="3" id="KW-1185">Reference proteome</keyword>
<reference evidence="2" key="1">
    <citation type="journal article" date="2014" name="Int. J. Syst. Evol. Microbiol.">
        <title>Complete genome sequence of Corynebacterium casei LMG S-19264T (=DSM 44701T), isolated from a smear-ripened cheese.</title>
        <authorList>
            <consortium name="US DOE Joint Genome Institute (JGI-PGF)"/>
            <person name="Walter F."/>
            <person name="Albersmeier A."/>
            <person name="Kalinowski J."/>
            <person name="Ruckert C."/>
        </authorList>
    </citation>
    <scope>NUCLEOTIDE SEQUENCE</scope>
    <source>
        <strain evidence="2">JCM 31311</strain>
    </source>
</reference>
<reference evidence="2" key="2">
    <citation type="submission" date="2020-09" db="EMBL/GenBank/DDBJ databases">
        <authorList>
            <person name="Sun Q."/>
            <person name="Ohkuma M."/>
        </authorList>
    </citation>
    <scope>NUCLEOTIDE SEQUENCE</scope>
    <source>
        <strain evidence="2">JCM 31311</strain>
    </source>
</reference>
<dbReference type="Proteomes" id="UP000603865">
    <property type="component" value="Unassembled WGS sequence"/>
</dbReference>
<accession>A0A918F7J4</accession>
<name>A0A918F7J4_9DEIO</name>
<evidence type="ECO:0000313" key="3">
    <source>
        <dbReference type="Proteomes" id="UP000603865"/>
    </source>
</evidence>
<proteinExistence type="predicted"/>
<keyword evidence="1" id="KW-0472">Membrane</keyword>
<keyword evidence="1" id="KW-0812">Transmembrane</keyword>
<organism evidence="2 3">
    <name type="scientific">Deinococcus ruber</name>
    <dbReference type="NCBI Taxonomy" id="1848197"/>
    <lineage>
        <taxon>Bacteria</taxon>
        <taxon>Thermotogati</taxon>
        <taxon>Deinococcota</taxon>
        <taxon>Deinococci</taxon>
        <taxon>Deinococcales</taxon>
        <taxon>Deinococcaceae</taxon>
        <taxon>Deinococcus</taxon>
    </lineage>
</organism>